<name>A0A4V4HSV5_9ACTN</name>
<reference evidence="10" key="1">
    <citation type="submission" date="2019-04" db="EMBL/GenBank/DDBJ databases">
        <title>Nocardioides xinjiangensis sp. nov.</title>
        <authorList>
            <person name="Liu S."/>
        </authorList>
    </citation>
    <scope>NUCLEOTIDE SEQUENCE [LARGE SCALE GENOMIC DNA]</scope>
    <source>
        <strain evidence="10">18</strain>
    </source>
</reference>
<dbReference type="Proteomes" id="UP000308760">
    <property type="component" value="Unassembled WGS sequence"/>
</dbReference>
<dbReference type="PANTHER" id="PTHR38459:SF1">
    <property type="entry name" value="PROPHAGE BACTOPRENOL-LINKED GLUCOSE TRANSLOCASE HOMOLOG"/>
    <property type="match status" value="1"/>
</dbReference>
<accession>A0A4V4HSV5</accession>
<feature type="transmembrane region" description="Helical" evidence="7">
    <location>
        <begin position="213"/>
        <end position="230"/>
    </location>
</feature>
<reference evidence="9 10" key="2">
    <citation type="submission" date="2019-05" db="EMBL/GenBank/DDBJ databases">
        <title>Glycomyces buryatensis sp. nov.</title>
        <authorList>
            <person name="Nikitina E."/>
        </authorList>
    </citation>
    <scope>NUCLEOTIDE SEQUENCE [LARGE SCALE GENOMIC DNA]</scope>
    <source>
        <strain evidence="9 10">18</strain>
    </source>
</reference>
<keyword evidence="5 7" id="KW-0472">Membrane</keyword>
<dbReference type="InterPro" id="IPR051401">
    <property type="entry name" value="GtrA_CellWall_Glycosyl"/>
</dbReference>
<dbReference type="InterPro" id="IPR007267">
    <property type="entry name" value="GtrA_DPMS_TM"/>
</dbReference>
<organism evidence="9 10">
    <name type="scientific">Glycomyces buryatensis</name>
    <dbReference type="NCBI Taxonomy" id="2570927"/>
    <lineage>
        <taxon>Bacteria</taxon>
        <taxon>Bacillati</taxon>
        <taxon>Actinomycetota</taxon>
        <taxon>Actinomycetes</taxon>
        <taxon>Glycomycetales</taxon>
        <taxon>Glycomycetaceae</taxon>
        <taxon>Glycomyces</taxon>
    </lineage>
</organism>
<evidence type="ECO:0000256" key="2">
    <source>
        <dbReference type="ARBA" id="ARBA00009399"/>
    </source>
</evidence>
<dbReference type="OrthoDB" id="9807815at2"/>
<sequence>MRRVARRLGRPLPVRPLGRLVARGRLRRARRRDPGGRRLRRGAFGRHRDRGQGRRKGHRRAHPVGRLGLRAQRRALDRRPGRRRARDLHRGRSGEQPALVHLRRGRRRQQRRPRRGLGHPLHARRRPVRGRGGRGRCPERVTLEQVRLAGMPTSTDTAAEAPAEKGSLITRAMRLTRKHAGELSRFVGVGGTAYIIDLGLFNLCLLGFAWPDWGAKILATVVATSVAFFGNRHWTWRDRIGDEAAHRQYALYFFFNGIGLLISLGFLWANNGLAQVWPQYFDNAIAKNIAANFLGVGVATVFRFFAYRTWVFRHTENA</sequence>
<keyword evidence="10" id="KW-1185">Reference proteome</keyword>
<feature type="transmembrane region" description="Helical" evidence="7">
    <location>
        <begin position="289"/>
        <end position="306"/>
    </location>
</feature>
<evidence type="ECO:0000313" key="9">
    <source>
        <dbReference type="EMBL" id="THV43136.1"/>
    </source>
</evidence>
<evidence type="ECO:0000256" key="1">
    <source>
        <dbReference type="ARBA" id="ARBA00004141"/>
    </source>
</evidence>
<protein>
    <submittedName>
        <fullName evidence="9">GtrA family protein</fullName>
    </submittedName>
</protein>
<dbReference type="GO" id="GO:0005886">
    <property type="term" value="C:plasma membrane"/>
    <property type="evidence" value="ECO:0007669"/>
    <property type="project" value="TreeGrafter"/>
</dbReference>
<feature type="compositionally biased region" description="Basic residues" evidence="6">
    <location>
        <begin position="25"/>
        <end position="63"/>
    </location>
</feature>
<keyword evidence="3 7" id="KW-0812">Transmembrane</keyword>
<evidence type="ECO:0000313" key="10">
    <source>
        <dbReference type="Proteomes" id="UP000308760"/>
    </source>
</evidence>
<comment type="caution">
    <text evidence="9">The sequence shown here is derived from an EMBL/GenBank/DDBJ whole genome shotgun (WGS) entry which is preliminary data.</text>
</comment>
<evidence type="ECO:0000256" key="4">
    <source>
        <dbReference type="ARBA" id="ARBA00022989"/>
    </source>
</evidence>
<dbReference type="EMBL" id="STGY01000007">
    <property type="protein sequence ID" value="THV43136.1"/>
    <property type="molecule type" value="Genomic_DNA"/>
</dbReference>
<evidence type="ECO:0000259" key="8">
    <source>
        <dbReference type="Pfam" id="PF04138"/>
    </source>
</evidence>
<dbReference type="Pfam" id="PF04138">
    <property type="entry name" value="GtrA_DPMS_TM"/>
    <property type="match status" value="1"/>
</dbReference>
<evidence type="ECO:0000256" key="5">
    <source>
        <dbReference type="ARBA" id="ARBA00023136"/>
    </source>
</evidence>
<evidence type="ECO:0000256" key="3">
    <source>
        <dbReference type="ARBA" id="ARBA00022692"/>
    </source>
</evidence>
<dbReference type="GO" id="GO:0000271">
    <property type="term" value="P:polysaccharide biosynthetic process"/>
    <property type="evidence" value="ECO:0007669"/>
    <property type="project" value="InterPro"/>
</dbReference>
<dbReference type="AlphaFoldDB" id="A0A4V4HSV5"/>
<dbReference type="PANTHER" id="PTHR38459">
    <property type="entry name" value="PROPHAGE BACTOPRENOL-LINKED GLUCOSE TRANSLOCASE HOMOLOG"/>
    <property type="match status" value="1"/>
</dbReference>
<proteinExistence type="inferred from homology"/>
<feature type="transmembrane region" description="Helical" evidence="7">
    <location>
        <begin position="250"/>
        <end position="269"/>
    </location>
</feature>
<comment type="subcellular location">
    <subcellularLocation>
        <location evidence="1">Membrane</location>
        <topology evidence="1">Multi-pass membrane protein</topology>
    </subcellularLocation>
</comment>
<feature type="region of interest" description="Disordered" evidence="6">
    <location>
        <begin position="25"/>
        <end position="136"/>
    </location>
</feature>
<evidence type="ECO:0000256" key="7">
    <source>
        <dbReference type="SAM" id="Phobius"/>
    </source>
</evidence>
<feature type="transmembrane region" description="Helical" evidence="7">
    <location>
        <begin position="183"/>
        <end position="201"/>
    </location>
</feature>
<feature type="domain" description="GtrA/DPMS transmembrane" evidence="8">
    <location>
        <begin position="185"/>
        <end position="312"/>
    </location>
</feature>
<feature type="compositionally biased region" description="Basic residues" evidence="6">
    <location>
        <begin position="101"/>
        <end position="134"/>
    </location>
</feature>
<comment type="similarity">
    <text evidence="2">Belongs to the GtrA family.</text>
</comment>
<keyword evidence="4 7" id="KW-1133">Transmembrane helix</keyword>
<evidence type="ECO:0000256" key="6">
    <source>
        <dbReference type="SAM" id="MobiDB-lite"/>
    </source>
</evidence>
<gene>
    <name evidence="9" type="ORF">FAB82_02585</name>
</gene>